<proteinExistence type="predicted"/>
<keyword evidence="3" id="KW-1185">Reference proteome</keyword>
<gene>
    <name evidence="2" type="ORF">NCTC9381_05260</name>
</gene>
<feature type="domain" description="GST N-terminal" evidence="1">
    <location>
        <begin position="3"/>
        <end position="34"/>
    </location>
</feature>
<dbReference type="Pfam" id="PF13417">
    <property type="entry name" value="GST_N_3"/>
    <property type="match status" value="1"/>
</dbReference>
<evidence type="ECO:0000313" key="2">
    <source>
        <dbReference type="EMBL" id="SUE06186.1"/>
    </source>
</evidence>
<dbReference type="Proteomes" id="UP000254640">
    <property type="component" value="Unassembled WGS sequence"/>
</dbReference>
<name>A0A379LRX0_ENTAG</name>
<accession>A0A379LRX0</accession>
<dbReference type="EMBL" id="UGSO01000002">
    <property type="protein sequence ID" value="SUE06186.1"/>
    <property type="molecule type" value="Genomic_DNA"/>
</dbReference>
<dbReference type="CDD" id="cd00570">
    <property type="entry name" value="GST_N_family"/>
    <property type="match status" value="1"/>
</dbReference>
<dbReference type="Gene3D" id="3.40.30.10">
    <property type="entry name" value="Glutaredoxin"/>
    <property type="match status" value="1"/>
</dbReference>
<evidence type="ECO:0000259" key="1">
    <source>
        <dbReference type="Pfam" id="PF13417"/>
    </source>
</evidence>
<dbReference type="AlphaFoldDB" id="A0A379LRX0"/>
<dbReference type="InterPro" id="IPR004045">
    <property type="entry name" value="Glutathione_S-Trfase_N"/>
</dbReference>
<evidence type="ECO:0000313" key="3">
    <source>
        <dbReference type="Proteomes" id="UP000254640"/>
    </source>
</evidence>
<reference evidence="2 3" key="1">
    <citation type="submission" date="2018-06" db="EMBL/GenBank/DDBJ databases">
        <authorList>
            <consortium name="Pathogen Informatics"/>
            <person name="Doyle S."/>
        </authorList>
    </citation>
    <scope>NUCLEOTIDE SEQUENCE [LARGE SCALE GENOMIC DNA]</scope>
    <source>
        <strain evidence="2 3">NCTC9381</strain>
    </source>
</reference>
<sequence length="37" mass="4313">MILIGMLDSPYVRRVAIYMKVLGIQFEHRPLSVFGDF</sequence>
<organism evidence="2 3">
    <name type="scientific">Enterobacter agglomerans</name>
    <name type="common">Erwinia herbicola</name>
    <name type="synonym">Pantoea agglomerans</name>
    <dbReference type="NCBI Taxonomy" id="549"/>
    <lineage>
        <taxon>Bacteria</taxon>
        <taxon>Pseudomonadati</taxon>
        <taxon>Pseudomonadota</taxon>
        <taxon>Gammaproteobacteria</taxon>
        <taxon>Enterobacterales</taxon>
        <taxon>Erwiniaceae</taxon>
        <taxon>Pantoea</taxon>
        <taxon>Pantoea agglomerans group</taxon>
    </lineage>
</organism>
<protein>
    <recommendedName>
        <fullName evidence="1">GST N-terminal domain-containing protein</fullName>
    </recommendedName>
</protein>